<dbReference type="GO" id="GO:0046872">
    <property type="term" value="F:metal ion binding"/>
    <property type="evidence" value="ECO:0007669"/>
    <property type="project" value="UniProtKB-KW"/>
</dbReference>
<keyword evidence="5 6" id="KW-0411">Iron-sulfur</keyword>
<comment type="caution">
    <text evidence="7">The sequence shown here is derived from an EMBL/GenBank/DDBJ whole genome shotgun (WGS) entry which is preliminary data.</text>
</comment>
<keyword evidence="2 6" id="KW-0547">Nucleotide-binding</keyword>
<evidence type="ECO:0000256" key="1">
    <source>
        <dbReference type="ARBA" id="ARBA00022723"/>
    </source>
</evidence>
<dbReference type="Gene3D" id="3.40.50.300">
    <property type="entry name" value="P-loop containing nucleotide triphosphate hydrolases"/>
    <property type="match status" value="1"/>
</dbReference>
<dbReference type="GO" id="GO:0016887">
    <property type="term" value="F:ATP hydrolysis activity"/>
    <property type="evidence" value="ECO:0007669"/>
    <property type="project" value="UniProtKB-UniRule"/>
</dbReference>
<evidence type="ECO:0000256" key="3">
    <source>
        <dbReference type="ARBA" id="ARBA00022840"/>
    </source>
</evidence>
<dbReference type="GO" id="GO:0005524">
    <property type="term" value="F:ATP binding"/>
    <property type="evidence" value="ECO:0007669"/>
    <property type="project" value="UniProtKB-UniRule"/>
</dbReference>
<accession>A0A2T5FXN8</accession>
<dbReference type="GO" id="GO:0016226">
    <property type="term" value="P:iron-sulfur cluster assembly"/>
    <property type="evidence" value="ECO:0007669"/>
    <property type="project" value="InterPro"/>
</dbReference>
<keyword evidence="4 6" id="KW-0408">Iron</keyword>
<dbReference type="SUPFAM" id="SSF117916">
    <property type="entry name" value="Fe-S cluster assembly (FSCA) domain-like"/>
    <property type="match status" value="1"/>
</dbReference>
<dbReference type="PANTHER" id="PTHR42961:SF2">
    <property type="entry name" value="IRON-SULFUR PROTEIN NUBPL"/>
    <property type="match status" value="1"/>
</dbReference>
<gene>
    <name evidence="7" type="ORF">CLG96_10650</name>
</gene>
<dbReference type="HAMAP" id="MF_02040">
    <property type="entry name" value="Mrp_NBP35"/>
    <property type="match status" value="1"/>
</dbReference>
<dbReference type="CDD" id="cd02037">
    <property type="entry name" value="Mrp_NBP35"/>
    <property type="match status" value="1"/>
</dbReference>
<evidence type="ECO:0000256" key="6">
    <source>
        <dbReference type="HAMAP-Rule" id="MF_02040"/>
    </source>
</evidence>
<dbReference type="Proteomes" id="UP000244162">
    <property type="component" value="Unassembled WGS sequence"/>
</dbReference>
<name>A0A2T5FXN8_9SPHN</name>
<dbReference type="GO" id="GO:0051539">
    <property type="term" value="F:4 iron, 4 sulfur cluster binding"/>
    <property type="evidence" value="ECO:0007669"/>
    <property type="project" value="TreeGrafter"/>
</dbReference>
<keyword evidence="8" id="KW-1185">Reference proteome</keyword>
<dbReference type="FunFam" id="3.40.50.300:FF:001119">
    <property type="entry name" value="Iron-sulfur cluster carrier protein"/>
    <property type="match status" value="1"/>
</dbReference>
<dbReference type="InterPro" id="IPR034904">
    <property type="entry name" value="FSCA_dom_sf"/>
</dbReference>
<evidence type="ECO:0000256" key="2">
    <source>
        <dbReference type="ARBA" id="ARBA00022741"/>
    </source>
</evidence>
<proteinExistence type="inferred from homology"/>
<protein>
    <recommendedName>
        <fullName evidence="6">Iron-sulfur cluster carrier protein</fullName>
    </recommendedName>
</protein>
<keyword evidence="3 6" id="KW-0067">ATP-binding</keyword>
<evidence type="ECO:0000313" key="8">
    <source>
        <dbReference type="Proteomes" id="UP000244162"/>
    </source>
</evidence>
<dbReference type="PANTHER" id="PTHR42961">
    <property type="entry name" value="IRON-SULFUR PROTEIN NUBPL"/>
    <property type="match status" value="1"/>
</dbReference>
<comment type="function">
    <text evidence="6">Binds and transfers iron-sulfur (Fe-S) clusters to target apoproteins. Can hydrolyze ATP.</text>
</comment>
<evidence type="ECO:0000256" key="4">
    <source>
        <dbReference type="ARBA" id="ARBA00023004"/>
    </source>
</evidence>
<dbReference type="Pfam" id="PF10609">
    <property type="entry name" value="ParA"/>
    <property type="match status" value="1"/>
</dbReference>
<dbReference type="InterPro" id="IPR044304">
    <property type="entry name" value="NUBPL-like"/>
</dbReference>
<comment type="similarity">
    <text evidence="6">Belongs to the Mrp/NBP35 ATP-binding proteins family.</text>
</comment>
<dbReference type="RefSeq" id="WP_107967869.1">
    <property type="nucleotide sequence ID" value="NZ_NWBU01000009.1"/>
</dbReference>
<dbReference type="InterPro" id="IPR027417">
    <property type="entry name" value="P-loop_NTPase"/>
</dbReference>
<evidence type="ECO:0000313" key="7">
    <source>
        <dbReference type="EMBL" id="PTQ10844.1"/>
    </source>
</evidence>
<dbReference type="OrthoDB" id="9809679at2"/>
<reference evidence="7 8" key="1">
    <citation type="submission" date="2017-09" db="EMBL/GenBank/DDBJ databases">
        <title>Sphingomonas panjinensis sp.nov., isolated from oil-contaminated soil.</title>
        <authorList>
            <person name="Wang L."/>
            <person name="Chen L."/>
        </authorList>
    </citation>
    <scope>NUCLEOTIDE SEQUENCE [LARGE SCALE GENOMIC DNA]</scope>
    <source>
        <strain evidence="7 8">FW-11</strain>
    </source>
</reference>
<sequence length="335" mass="34198">MSSKDPLSAALDRIADPSGGAGLIASGRAAPPRLADGTADVILDVTGLDDAERAALETQVKAELGRVPGVSRVRVALTAAKRERRLIAVGSGKGGVGKSTLAANLAVALARSGFKVGLVDADIYGPSQPRLMHAEEAKPVAVDKQLVPVETDYGVPMLSMGQLVPSGQAIAWRGPMAASALGQLVDARWDDAEILILDLPPGTGDVQLSMIQKHRPAGALIVSTPQDLALMDATRAIDLFNKANVPVIGLVENMAGYICPHCGEASDPFGTGGAEAAAQGLGLPFLGRVPLAIGIRTASDAGTPPAAGEGPEAEPFRAIATRIAAWLNPSPPGGF</sequence>
<comment type="subunit">
    <text evidence="6">Homodimer.</text>
</comment>
<dbReference type="EMBL" id="NWBU01000009">
    <property type="protein sequence ID" value="PTQ10844.1"/>
    <property type="molecule type" value="Genomic_DNA"/>
</dbReference>
<dbReference type="SUPFAM" id="SSF52540">
    <property type="entry name" value="P-loop containing nucleoside triphosphate hydrolases"/>
    <property type="match status" value="1"/>
</dbReference>
<keyword evidence="1 6" id="KW-0479">Metal-binding</keyword>
<organism evidence="7 8">
    <name type="scientific">Sphingomonas oleivorans</name>
    <dbReference type="NCBI Taxonomy" id="1735121"/>
    <lineage>
        <taxon>Bacteria</taxon>
        <taxon>Pseudomonadati</taxon>
        <taxon>Pseudomonadota</taxon>
        <taxon>Alphaproteobacteria</taxon>
        <taxon>Sphingomonadales</taxon>
        <taxon>Sphingomonadaceae</taxon>
        <taxon>Sphingomonas</taxon>
    </lineage>
</organism>
<dbReference type="InterPro" id="IPR033756">
    <property type="entry name" value="YlxH/NBP35"/>
</dbReference>
<feature type="binding site" evidence="6">
    <location>
        <begin position="92"/>
        <end position="99"/>
    </location>
    <ligand>
        <name>ATP</name>
        <dbReference type="ChEBI" id="CHEBI:30616"/>
    </ligand>
</feature>
<dbReference type="AlphaFoldDB" id="A0A2T5FXN8"/>
<dbReference type="InterPro" id="IPR019591">
    <property type="entry name" value="Mrp/NBP35_ATP-bd"/>
</dbReference>
<dbReference type="GO" id="GO:0140663">
    <property type="term" value="F:ATP-dependent FeS chaperone activity"/>
    <property type="evidence" value="ECO:0007669"/>
    <property type="project" value="InterPro"/>
</dbReference>
<evidence type="ECO:0000256" key="5">
    <source>
        <dbReference type="ARBA" id="ARBA00023014"/>
    </source>
</evidence>
<keyword evidence="6" id="KW-0378">Hydrolase</keyword>